<accession>A0A9N9HJT6</accession>
<evidence type="ECO:0000313" key="2">
    <source>
        <dbReference type="Proteomes" id="UP000789831"/>
    </source>
</evidence>
<proteinExistence type="predicted"/>
<dbReference type="AlphaFoldDB" id="A0A9N9HJT6"/>
<reference evidence="1" key="1">
    <citation type="submission" date="2021-06" db="EMBL/GenBank/DDBJ databases">
        <authorList>
            <person name="Kallberg Y."/>
            <person name="Tangrot J."/>
            <person name="Rosling A."/>
        </authorList>
    </citation>
    <scope>NUCLEOTIDE SEQUENCE</scope>
    <source>
        <strain evidence="1">MT106</strain>
    </source>
</reference>
<organism evidence="1 2">
    <name type="scientific">Ambispora gerdemannii</name>
    <dbReference type="NCBI Taxonomy" id="144530"/>
    <lineage>
        <taxon>Eukaryota</taxon>
        <taxon>Fungi</taxon>
        <taxon>Fungi incertae sedis</taxon>
        <taxon>Mucoromycota</taxon>
        <taxon>Glomeromycotina</taxon>
        <taxon>Glomeromycetes</taxon>
        <taxon>Archaeosporales</taxon>
        <taxon>Ambisporaceae</taxon>
        <taxon>Ambispora</taxon>
    </lineage>
</organism>
<dbReference type="Proteomes" id="UP000789831">
    <property type="component" value="Unassembled WGS sequence"/>
</dbReference>
<dbReference type="EMBL" id="CAJVPL010016280">
    <property type="protein sequence ID" value="CAG8695355.1"/>
    <property type="molecule type" value="Genomic_DNA"/>
</dbReference>
<gene>
    <name evidence="1" type="ORF">AGERDE_LOCUS13255</name>
</gene>
<protein>
    <submittedName>
        <fullName evidence="1">13141_t:CDS:1</fullName>
    </submittedName>
</protein>
<keyword evidence="2" id="KW-1185">Reference proteome</keyword>
<sequence>MEDIQCMDPDYEYEILDNYGDIDISDIPTSPTNTITESDGENFGDFCIDDLTFDEKSFQLAQSYTISNKDNKIIEEEYNIDWLASELDTATETNSIWSESISDDIDEHSALDYEIRDKERIKDFNNKCVIIDSINGEIKKCDNPVFRSIEQLVGL</sequence>
<name>A0A9N9HJT6_9GLOM</name>
<comment type="caution">
    <text evidence="1">The sequence shown here is derived from an EMBL/GenBank/DDBJ whole genome shotgun (WGS) entry which is preliminary data.</text>
</comment>
<evidence type="ECO:0000313" key="1">
    <source>
        <dbReference type="EMBL" id="CAG8695355.1"/>
    </source>
</evidence>